<dbReference type="PANTHER" id="PTHR48100">
    <property type="entry name" value="BROAD-SPECIFICITY PHOSPHATASE YOR283W-RELATED"/>
    <property type="match status" value="1"/>
</dbReference>
<keyword evidence="1" id="KW-0324">Glycolysis</keyword>
<sequence>MHLERLLLIRHGESVGNQAASTAEDTGAHLIGLQNRDADTPLSTLGEAQADALGAALHAEGIDGRTPVWSSPYTRAADTALRAFAAAGSPAVPVLDERLRDRELGILDRLSSHGVVARFPEEAARRARLGKLYYRPPGGESWADVALRLRSFLSELHDLRHRTAVLFAHEAVIYLIRYVLEGWDERRVLAAALDEPAPNASITELVRDRGGSWSPVRVGEVSHLLDSGVPATMHRGRIEPKDLPDEDVPADDVNAGDVRAGDMREGGRADDARAR</sequence>
<feature type="region of interest" description="Disordered" evidence="3">
    <location>
        <begin position="233"/>
        <end position="275"/>
    </location>
</feature>
<dbReference type="SMART" id="SM00855">
    <property type="entry name" value="PGAM"/>
    <property type="match status" value="1"/>
</dbReference>
<evidence type="ECO:0000313" key="5">
    <source>
        <dbReference type="Proteomes" id="UP000638043"/>
    </source>
</evidence>
<dbReference type="Gene3D" id="3.40.50.1240">
    <property type="entry name" value="Phosphoglycerate mutase-like"/>
    <property type="match status" value="1"/>
</dbReference>
<keyword evidence="2" id="KW-0413">Isomerase</keyword>
<dbReference type="InterPro" id="IPR013078">
    <property type="entry name" value="His_Pase_superF_clade-1"/>
</dbReference>
<dbReference type="EMBL" id="BMMQ01000006">
    <property type="protein sequence ID" value="GGO65248.1"/>
    <property type="molecule type" value="Genomic_DNA"/>
</dbReference>
<accession>A0ABQ2N1Q3</accession>
<evidence type="ECO:0000256" key="1">
    <source>
        <dbReference type="ARBA" id="ARBA00023152"/>
    </source>
</evidence>
<proteinExistence type="predicted"/>
<dbReference type="SUPFAM" id="SSF53254">
    <property type="entry name" value="Phosphoglycerate mutase-like"/>
    <property type="match status" value="1"/>
</dbReference>
<evidence type="ECO:0000313" key="4">
    <source>
        <dbReference type="EMBL" id="GGO65248.1"/>
    </source>
</evidence>
<name>A0ABQ2N1Q3_9MICO</name>
<feature type="compositionally biased region" description="Basic and acidic residues" evidence="3">
    <location>
        <begin position="259"/>
        <end position="275"/>
    </location>
</feature>
<dbReference type="PROSITE" id="PS00175">
    <property type="entry name" value="PG_MUTASE"/>
    <property type="match status" value="1"/>
</dbReference>
<gene>
    <name evidence="4" type="primary">gpm</name>
    <name evidence="4" type="ORF">GCM10010910_22010</name>
</gene>
<reference evidence="5" key="1">
    <citation type="journal article" date="2019" name="Int. J. Syst. Evol. Microbiol.">
        <title>The Global Catalogue of Microorganisms (GCM) 10K type strain sequencing project: providing services to taxonomists for standard genome sequencing and annotation.</title>
        <authorList>
            <consortium name="The Broad Institute Genomics Platform"/>
            <consortium name="The Broad Institute Genome Sequencing Center for Infectious Disease"/>
            <person name="Wu L."/>
            <person name="Ma J."/>
        </authorList>
    </citation>
    <scope>NUCLEOTIDE SEQUENCE [LARGE SCALE GENOMIC DNA]</scope>
    <source>
        <strain evidence="5">CGMCC 4.7181</strain>
    </source>
</reference>
<dbReference type="CDD" id="cd07067">
    <property type="entry name" value="HP_PGM_like"/>
    <property type="match status" value="1"/>
</dbReference>
<evidence type="ECO:0000256" key="2">
    <source>
        <dbReference type="ARBA" id="ARBA00023235"/>
    </source>
</evidence>
<protein>
    <submittedName>
        <fullName evidence="4">Phosphoglycerate mutase</fullName>
    </submittedName>
</protein>
<dbReference type="Pfam" id="PF00300">
    <property type="entry name" value="His_Phos_1"/>
    <property type="match status" value="1"/>
</dbReference>
<dbReference type="Proteomes" id="UP000638043">
    <property type="component" value="Unassembled WGS sequence"/>
</dbReference>
<keyword evidence="5" id="KW-1185">Reference proteome</keyword>
<evidence type="ECO:0000256" key="3">
    <source>
        <dbReference type="SAM" id="MobiDB-lite"/>
    </source>
</evidence>
<comment type="caution">
    <text evidence="4">The sequence shown here is derived from an EMBL/GenBank/DDBJ whole genome shotgun (WGS) entry which is preliminary data.</text>
</comment>
<dbReference type="PANTHER" id="PTHR48100:SF1">
    <property type="entry name" value="HISTIDINE PHOSPHATASE FAMILY PROTEIN-RELATED"/>
    <property type="match status" value="1"/>
</dbReference>
<dbReference type="RefSeq" id="WP_188701834.1">
    <property type="nucleotide sequence ID" value="NZ_BMMQ01000006.1"/>
</dbReference>
<dbReference type="InterPro" id="IPR029033">
    <property type="entry name" value="His_PPase_superfam"/>
</dbReference>
<organism evidence="4 5">
    <name type="scientific">Microbacterium nanhaiense</name>
    <dbReference type="NCBI Taxonomy" id="1301026"/>
    <lineage>
        <taxon>Bacteria</taxon>
        <taxon>Bacillati</taxon>
        <taxon>Actinomycetota</taxon>
        <taxon>Actinomycetes</taxon>
        <taxon>Micrococcales</taxon>
        <taxon>Microbacteriaceae</taxon>
        <taxon>Microbacterium</taxon>
    </lineage>
</organism>
<dbReference type="InterPro" id="IPR050275">
    <property type="entry name" value="PGM_Phosphatase"/>
</dbReference>
<dbReference type="InterPro" id="IPR001345">
    <property type="entry name" value="PG/BPGM_mutase_AS"/>
</dbReference>